<dbReference type="Proteomes" id="UP000789901">
    <property type="component" value="Unassembled WGS sequence"/>
</dbReference>
<comment type="caution">
    <text evidence="2">The sequence shown here is derived from an EMBL/GenBank/DDBJ whole genome shotgun (WGS) entry which is preliminary data.</text>
</comment>
<reference evidence="2 3" key="1">
    <citation type="submission" date="2021-06" db="EMBL/GenBank/DDBJ databases">
        <authorList>
            <person name="Kallberg Y."/>
            <person name="Tangrot J."/>
            <person name="Rosling A."/>
        </authorList>
    </citation>
    <scope>NUCLEOTIDE SEQUENCE [LARGE SCALE GENOMIC DNA]</scope>
    <source>
        <strain evidence="2 3">120-4 pot B 10/14</strain>
    </source>
</reference>
<name>A0ABN7UGG5_GIGMA</name>
<protein>
    <submittedName>
        <fullName evidence="2">7431_t:CDS:1</fullName>
    </submittedName>
</protein>
<sequence>TISIKPFWNQTNKKLSQNFWLPVDHDAEENVVEEYLNFPIFRIHDQNTPNISHSGREKDSDELNQHRAMDVQSALRFHKGGNLKKKQAKKVSTEEDDKDHCQDSKSSRKISHKLAKYLCDNTNKSCCRKFESQDMICKARRKIRLKTVSKECGLEIDRDINGARNILCVEFMLGLESSWDPTYTICWI</sequence>
<feature type="region of interest" description="Disordered" evidence="1">
    <location>
        <begin position="85"/>
        <end position="105"/>
    </location>
</feature>
<gene>
    <name evidence="2" type="ORF">GMARGA_LOCUS6211</name>
</gene>
<keyword evidence="3" id="KW-1185">Reference proteome</keyword>
<organism evidence="2 3">
    <name type="scientific">Gigaspora margarita</name>
    <dbReference type="NCBI Taxonomy" id="4874"/>
    <lineage>
        <taxon>Eukaryota</taxon>
        <taxon>Fungi</taxon>
        <taxon>Fungi incertae sedis</taxon>
        <taxon>Mucoromycota</taxon>
        <taxon>Glomeromycotina</taxon>
        <taxon>Glomeromycetes</taxon>
        <taxon>Diversisporales</taxon>
        <taxon>Gigasporaceae</taxon>
        <taxon>Gigaspora</taxon>
    </lineage>
</organism>
<evidence type="ECO:0000313" key="3">
    <source>
        <dbReference type="Proteomes" id="UP000789901"/>
    </source>
</evidence>
<accession>A0ABN7UGG5</accession>
<proteinExistence type="predicted"/>
<evidence type="ECO:0000313" key="2">
    <source>
        <dbReference type="EMBL" id="CAG8586724.1"/>
    </source>
</evidence>
<feature type="non-terminal residue" evidence="2">
    <location>
        <position position="1"/>
    </location>
</feature>
<evidence type="ECO:0000256" key="1">
    <source>
        <dbReference type="SAM" id="MobiDB-lite"/>
    </source>
</evidence>
<dbReference type="EMBL" id="CAJVQB010002773">
    <property type="protein sequence ID" value="CAG8586724.1"/>
    <property type="molecule type" value="Genomic_DNA"/>
</dbReference>